<dbReference type="Proteomes" id="UP000660745">
    <property type="component" value="Unassembled WGS sequence"/>
</dbReference>
<reference evidence="2" key="2">
    <citation type="submission" date="2020-09" db="EMBL/GenBank/DDBJ databases">
        <authorList>
            <person name="Sun Q."/>
            <person name="Zhou Y."/>
        </authorList>
    </citation>
    <scope>NUCLEOTIDE SEQUENCE</scope>
    <source>
        <strain evidence="2">CGMCC 4.7430</strain>
    </source>
</reference>
<proteinExistence type="predicted"/>
<dbReference type="EMBL" id="BMNK01000013">
    <property type="protein sequence ID" value="GGP12936.1"/>
    <property type="molecule type" value="Genomic_DNA"/>
</dbReference>
<evidence type="ECO:0000313" key="3">
    <source>
        <dbReference type="Proteomes" id="UP000660745"/>
    </source>
</evidence>
<protein>
    <submittedName>
        <fullName evidence="2">Uncharacterized protein</fullName>
    </submittedName>
</protein>
<accession>A0A918E9A1</accession>
<keyword evidence="1" id="KW-0472">Membrane</keyword>
<sequence length="408" mass="45811">MLTRQMLKDAQSEIERRIELRMREEAGRLPDHALASGQYLDHPDYKQRGLYGTAATIHILARRATTDPVVKDRISKLLYYVVNRGQVEKASVSGVVYRDLVARRVRLQKSDVFRMADIGFAISQVSPVVPLRSEALTLVHQALEDARTEPAGYAVGSEGGSPNPLATAHALRCLAANNLPARPEDWRYLREYVSGGSDIYVRCFALSVLATYDPELERRELQLCWKEMFSALAGEFGGQSEANHEYTRYGAQDYVRVPWQLYLIQSCARLFPLTRFVGFSVQAKMMDVAQQISAPDGFKYEASGGHLSTRTYACVWQAIDEILTFNFKQPLPRVFVRTVSGATRVFSSQLFGALTYTILVAVAVGSLIEWLNTPGHSYGDLAPNLLVEVMLVILAGLRHQVRRRGHRR</sequence>
<comment type="caution">
    <text evidence="2">The sequence shown here is derived from an EMBL/GenBank/DDBJ whole genome shotgun (WGS) entry which is preliminary data.</text>
</comment>
<feature type="transmembrane region" description="Helical" evidence="1">
    <location>
        <begin position="350"/>
        <end position="369"/>
    </location>
</feature>
<dbReference type="AlphaFoldDB" id="A0A918E9A1"/>
<keyword evidence="3" id="KW-1185">Reference proteome</keyword>
<name>A0A918E9A1_9ACTN</name>
<feature type="transmembrane region" description="Helical" evidence="1">
    <location>
        <begin position="381"/>
        <end position="398"/>
    </location>
</feature>
<reference evidence="2" key="1">
    <citation type="journal article" date="2014" name="Int. J. Syst. Evol. Microbiol.">
        <title>Complete genome sequence of Corynebacterium casei LMG S-19264T (=DSM 44701T), isolated from a smear-ripened cheese.</title>
        <authorList>
            <consortium name="US DOE Joint Genome Institute (JGI-PGF)"/>
            <person name="Walter F."/>
            <person name="Albersmeier A."/>
            <person name="Kalinowski J."/>
            <person name="Ruckert C."/>
        </authorList>
    </citation>
    <scope>NUCLEOTIDE SEQUENCE</scope>
    <source>
        <strain evidence="2">CGMCC 4.7430</strain>
    </source>
</reference>
<organism evidence="2 3">
    <name type="scientific">Nonomuraea glycinis</name>
    <dbReference type="NCBI Taxonomy" id="2047744"/>
    <lineage>
        <taxon>Bacteria</taxon>
        <taxon>Bacillati</taxon>
        <taxon>Actinomycetota</taxon>
        <taxon>Actinomycetes</taxon>
        <taxon>Streptosporangiales</taxon>
        <taxon>Streptosporangiaceae</taxon>
        <taxon>Nonomuraea</taxon>
    </lineage>
</organism>
<gene>
    <name evidence="2" type="ORF">GCM10012278_62710</name>
</gene>
<keyword evidence="1" id="KW-1133">Transmembrane helix</keyword>
<evidence type="ECO:0000313" key="2">
    <source>
        <dbReference type="EMBL" id="GGP12936.1"/>
    </source>
</evidence>
<evidence type="ECO:0000256" key="1">
    <source>
        <dbReference type="SAM" id="Phobius"/>
    </source>
</evidence>
<keyword evidence="1" id="KW-0812">Transmembrane</keyword>
<dbReference type="RefSeq" id="WP_189142350.1">
    <property type="nucleotide sequence ID" value="NZ_BMNK01000013.1"/>
</dbReference>